<dbReference type="InterPro" id="IPR027994">
    <property type="entry name" value="WxL_dom"/>
</dbReference>
<sequence>MKKITILLTGLLLSSAVLGGLSANAATQPSNGVVNFETDNTPTPPVDPVDPDPNKPVDPVDPTDPNGPEPGTPGPLSIDYASSFDFGTQKISTQTHTYNAALQKYKNGTPADGPNYVQVTDKTGLYTGWDLTVKQESQFKKGTTDLKGAAMTLNKIKAKSISGSATPTTSTKADLIPGDEHSIASAAAGQGKGTWAFHFGENATDAADAVSLTVPGTANAEVGKYTTSLTWKLVAKP</sequence>
<feature type="signal peptide" evidence="2">
    <location>
        <begin position="1"/>
        <end position="25"/>
    </location>
</feature>
<reference evidence="3 4" key="1">
    <citation type="submission" date="2018-12" db="EMBL/GenBank/DDBJ databases">
        <title>A novel vanA-carrying plasmid in a clinical isolate of Enterococcus avium.</title>
        <authorList>
            <person name="Bernasconi O.J."/>
            <person name="Luzzaro F."/>
            <person name="Endimiani A."/>
        </authorList>
    </citation>
    <scope>NUCLEOTIDE SEQUENCE [LARGE SCALE GENOMIC DNA]</scope>
    <source>
        <strain evidence="3 4">LC0559/18</strain>
    </source>
</reference>
<dbReference type="AlphaFoldDB" id="A0A437UKG6"/>
<gene>
    <name evidence="3" type="ORF">EK398_03430</name>
</gene>
<accession>A0A437UKG6</accession>
<dbReference type="EMBL" id="RYZS01000001">
    <property type="protein sequence ID" value="RVU93989.1"/>
    <property type="molecule type" value="Genomic_DNA"/>
</dbReference>
<protein>
    <submittedName>
        <fullName evidence="3">WxL domain-containing protein</fullName>
    </submittedName>
</protein>
<name>A0A437UKG6_ENTAV</name>
<dbReference type="Proteomes" id="UP000288388">
    <property type="component" value="Unassembled WGS sequence"/>
</dbReference>
<evidence type="ECO:0000256" key="1">
    <source>
        <dbReference type="SAM" id="MobiDB-lite"/>
    </source>
</evidence>
<keyword evidence="2" id="KW-0732">Signal</keyword>
<evidence type="ECO:0000256" key="2">
    <source>
        <dbReference type="SAM" id="SignalP"/>
    </source>
</evidence>
<evidence type="ECO:0000313" key="4">
    <source>
        <dbReference type="Proteomes" id="UP000288388"/>
    </source>
</evidence>
<organism evidence="3 4">
    <name type="scientific">Enterococcus avium</name>
    <name type="common">Streptococcus avium</name>
    <dbReference type="NCBI Taxonomy" id="33945"/>
    <lineage>
        <taxon>Bacteria</taxon>
        <taxon>Bacillati</taxon>
        <taxon>Bacillota</taxon>
        <taxon>Bacilli</taxon>
        <taxon>Lactobacillales</taxon>
        <taxon>Enterococcaceae</taxon>
        <taxon>Enterococcus</taxon>
    </lineage>
</organism>
<dbReference type="RefSeq" id="WP_127978285.1">
    <property type="nucleotide sequence ID" value="NZ_CAAKNX010000090.1"/>
</dbReference>
<proteinExistence type="predicted"/>
<dbReference type="Pfam" id="PF13731">
    <property type="entry name" value="WxL"/>
    <property type="match status" value="1"/>
</dbReference>
<comment type="caution">
    <text evidence="3">The sequence shown here is derived from an EMBL/GenBank/DDBJ whole genome shotgun (WGS) entry which is preliminary data.</text>
</comment>
<evidence type="ECO:0000313" key="3">
    <source>
        <dbReference type="EMBL" id="RVU93989.1"/>
    </source>
</evidence>
<feature type="chain" id="PRO_5043321690" evidence="2">
    <location>
        <begin position="26"/>
        <end position="237"/>
    </location>
</feature>
<feature type="region of interest" description="Disordered" evidence="1">
    <location>
        <begin position="26"/>
        <end position="77"/>
    </location>
</feature>